<protein>
    <submittedName>
        <fullName evidence="6">Membrane protein</fullName>
    </submittedName>
</protein>
<dbReference type="RefSeq" id="WP_188451101.1">
    <property type="nucleotide sequence ID" value="NZ_BMFS01000002.1"/>
</dbReference>
<feature type="transmembrane region" description="Helical" evidence="5">
    <location>
        <begin position="121"/>
        <end position="140"/>
    </location>
</feature>
<evidence type="ECO:0000256" key="5">
    <source>
        <dbReference type="SAM" id="Phobius"/>
    </source>
</evidence>
<dbReference type="InterPro" id="IPR001129">
    <property type="entry name" value="Membr-assoc_MAPEG"/>
</dbReference>
<accession>A0ABQ1XHF1</accession>
<dbReference type="Proteomes" id="UP000648722">
    <property type="component" value="Unassembled WGS sequence"/>
</dbReference>
<keyword evidence="2 5" id="KW-0812">Transmembrane</keyword>
<gene>
    <name evidence="6" type="ORF">GCM10007420_06320</name>
</gene>
<comment type="caution">
    <text evidence="6">The sequence shown here is derived from an EMBL/GenBank/DDBJ whole genome shotgun (WGS) entry which is preliminary data.</text>
</comment>
<organism evidence="6 7">
    <name type="scientific">Glycocaulis albus</name>
    <dbReference type="NCBI Taxonomy" id="1382801"/>
    <lineage>
        <taxon>Bacteria</taxon>
        <taxon>Pseudomonadati</taxon>
        <taxon>Pseudomonadota</taxon>
        <taxon>Alphaproteobacteria</taxon>
        <taxon>Maricaulales</taxon>
        <taxon>Maricaulaceae</taxon>
        <taxon>Glycocaulis</taxon>
    </lineage>
</organism>
<evidence type="ECO:0000256" key="4">
    <source>
        <dbReference type="ARBA" id="ARBA00023136"/>
    </source>
</evidence>
<name>A0ABQ1XHF1_9PROT</name>
<keyword evidence="3 5" id="KW-1133">Transmembrane helix</keyword>
<dbReference type="InterPro" id="IPR023352">
    <property type="entry name" value="MAPEG-like_dom_sf"/>
</dbReference>
<evidence type="ECO:0000256" key="3">
    <source>
        <dbReference type="ARBA" id="ARBA00022989"/>
    </source>
</evidence>
<keyword evidence="7" id="KW-1185">Reference proteome</keyword>
<evidence type="ECO:0000313" key="7">
    <source>
        <dbReference type="Proteomes" id="UP000648722"/>
    </source>
</evidence>
<evidence type="ECO:0000313" key="6">
    <source>
        <dbReference type="EMBL" id="GGG93558.1"/>
    </source>
</evidence>
<evidence type="ECO:0000256" key="1">
    <source>
        <dbReference type="ARBA" id="ARBA00004370"/>
    </source>
</evidence>
<proteinExistence type="predicted"/>
<comment type="subcellular location">
    <subcellularLocation>
        <location evidence="1">Membrane</location>
    </subcellularLocation>
</comment>
<dbReference type="Pfam" id="PF01124">
    <property type="entry name" value="MAPEG"/>
    <property type="match status" value="1"/>
</dbReference>
<dbReference type="Gene3D" id="1.20.120.550">
    <property type="entry name" value="Membrane associated eicosanoid/glutathione metabolism-like domain"/>
    <property type="match status" value="1"/>
</dbReference>
<sequence>MDGLLANAEARLILLPAASHLALIAFLYAWLTVERLRAVTARKRSYADLQFAGGDVDRGARVAANLRNQFEAPMLFYPLVLVLWATGDVTDGDIALAWLFVAGRVLHTGVQTMTGNVPLRGAVFAANFLALAGLWTLFMVRHLG</sequence>
<dbReference type="SUPFAM" id="SSF161084">
    <property type="entry name" value="MAPEG domain-like"/>
    <property type="match status" value="1"/>
</dbReference>
<keyword evidence="4 5" id="KW-0472">Membrane</keyword>
<feature type="transmembrane region" description="Helical" evidence="5">
    <location>
        <begin position="12"/>
        <end position="33"/>
    </location>
</feature>
<dbReference type="EMBL" id="BMFS01000002">
    <property type="protein sequence ID" value="GGG93558.1"/>
    <property type="molecule type" value="Genomic_DNA"/>
</dbReference>
<reference evidence="7" key="1">
    <citation type="journal article" date="2019" name="Int. J. Syst. Evol. Microbiol.">
        <title>The Global Catalogue of Microorganisms (GCM) 10K type strain sequencing project: providing services to taxonomists for standard genome sequencing and annotation.</title>
        <authorList>
            <consortium name="The Broad Institute Genomics Platform"/>
            <consortium name="The Broad Institute Genome Sequencing Center for Infectious Disease"/>
            <person name="Wu L."/>
            <person name="Ma J."/>
        </authorList>
    </citation>
    <scope>NUCLEOTIDE SEQUENCE [LARGE SCALE GENOMIC DNA]</scope>
    <source>
        <strain evidence="7">CGMCC 1.12766</strain>
    </source>
</reference>
<evidence type="ECO:0000256" key="2">
    <source>
        <dbReference type="ARBA" id="ARBA00022692"/>
    </source>
</evidence>